<evidence type="ECO:0000256" key="2">
    <source>
        <dbReference type="ARBA" id="ARBA00023125"/>
    </source>
</evidence>
<dbReference type="GO" id="GO:0003700">
    <property type="term" value="F:DNA-binding transcription factor activity"/>
    <property type="evidence" value="ECO:0007669"/>
    <property type="project" value="InterPro"/>
</dbReference>
<comment type="caution">
    <text evidence="6">The sequence shown here is derived from an EMBL/GenBank/DDBJ whole genome shotgun (WGS) entry which is preliminary data.</text>
</comment>
<evidence type="ECO:0000256" key="1">
    <source>
        <dbReference type="ARBA" id="ARBA00023015"/>
    </source>
</evidence>
<dbReference type="InterPro" id="IPR035472">
    <property type="entry name" value="RpiR-like_SIS"/>
</dbReference>
<dbReference type="EMBL" id="AEPV01000050">
    <property type="protein sequence ID" value="EFU73772.1"/>
    <property type="molecule type" value="Genomic_DNA"/>
</dbReference>
<keyword evidence="3" id="KW-0804">Transcription</keyword>
<keyword evidence="7" id="KW-1185">Reference proteome</keyword>
<dbReference type="CDD" id="cd05013">
    <property type="entry name" value="SIS_RpiR"/>
    <property type="match status" value="1"/>
</dbReference>
<dbReference type="SUPFAM" id="SSF53697">
    <property type="entry name" value="SIS domain"/>
    <property type="match status" value="1"/>
</dbReference>
<dbReference type="InterPro" id="IPR046348">
    <property type="entry name" value="SIS_dom_sf"/>
</dbReference>
<dbReference type="GO" id="GO:0097367">
    <property type="term" value="F:carbohydrate derivative binding"/>
    <property type="evidence" value="ECO:0007669"/>
    <property type="project" value="InterPro"/>
</dbReference>
<dbReference type="Gene3D" id="1.10.10.10">
    <property type="entry name" value="Winged helix-like DNA-binding domain superfamily/Winged helix DNA-binding domain"/>
    <property type="match status" value="1"/>
</dbReference>
<feature type="domain" description="SIS" evidence="5">
    <location>
        <begin position="112"/>
        <end position="252"/>
    </location>
</feature>
<evidence type="ECO:0000259" key="5">
    <source>
        <dbReference type="PROSITE" id="PS51464"/>
    </source>
</evidence>
<dbReference type="PROSITE" id="PS51071">
    <property type="entry name" value="HTH_RPIR"/>
    <property type="match status" value="1"/>
</dbReference>
<dbReference type="InterPro" id="IPR000281">
    <property type="entry name" value="HTH_RpiR"/>
</dbReference>
<evidence type="ECO:0000313" key="7">
    <source>
        <dbReference type="Proteomes" id="UP000010296"/>
    </source>
</evidence>
<dbReference type="GO" id="GO:0003677">
    <property type="term" value="F:DNA binding"/>
    <property type="evidence" value="ECO:0007669"/>
    <property type="project" value="UniProtKB-KW"/>
</dbReference>
<evidence type="ECO:0000313" key="6">
    <source>
        <dbReference type="EMBL" id="EFU73772.1"/>
    </source>
</evidence>
<dbReference type="SUPFAM" id="SSF46689">
    <property type="entry name" value="Homeodomain-like"/>
    <property type="match status" value="1"/>
</dbReference>
<dbReference type="AlphaFoldDB" id="E6LG85"/>
<dbReference type="InterPro" id="IPR047640">
    <property type="entry name" value="RpiR-like"/>
</dbReference>
<dbReference type="PATRIC" id="fig|888064.11.peg.1607"/>
<keyword evidence="1" id="KW-0805">Transcription regulation</keyword>
<reference evidence="6 7" key="1">
    <citation type="submission" date="2010-12" db="EMBL/GenBank/DDBJ databases">
        <authorList>
            <person name="Muzny D."/>
            <person name="Qin X."/>
            <person name="Deng J."/>
            <person name="Jiang H."/>
            <person name="Liu Y."/>
            <person name="Qu J."/>
            <person name="Song X.-Z."/>
            <person name="Zhang L."/>
            <person name="Thornton R."/>
            <person name="Coyle M."/>
            <person name="Francisco L."/>
            <person name="Jackson L."/>
            <person name="Javaid M."/>
            <person name="Korchina V."/>
            <person name="Kovar C."/>
            <person name="Mata R."/>
            <person name="Mathew T."/>
            <person name="Ngo R."/>
            <person name="Nguyen L."/>
            <person name="Nguyen N."/>
            <person name="Okwuonu G."/>
            <person name="Ongeri F."/>
            <person name="Pham C."/>
            <person name="Simmons D."/>
            <person name="Wilczek-Boney K."/>
            <person name="Hale W."/>
            <person name="Jakkamsetti A."/>
            <person name="Pham P."/>
            <person name="Ruth R."/>
            <person name="San Lucas F."/>
            <person name="Warren J."/>
            <person name="Zhang J."/>
            <person name="Zhao Z."/>
            <person name="Zhou C."/>
            <person name="Zhu D."/>
            <person name="Lee S."/>
            <person name="Bess C."/>
            <person name="Blankenburg K."/>
            <person name="Forbes L."/>
            <person name="Fu Q."/>
            <person name="Gubbala S."/>
            <person name="Hirani K."/>
            <person name="Jayaseelan J.C."/>
            <person name="Lara F."/>
            <person name="Munidasa M."/>
            <person name="Palculict T."/>
            <person name="Patil S."/>
            <person name="Pu L.-L."/>
            <person name="Saada N."/>
            <person name="Tang L."/>
            <person name="Weissenberger G."/>
            <person name="Zhu Y."/>
            <person name="Hemphill L."/>
            <person name="Shang Y."/>
            <person name="Youmans B."/>
            <person name="Ayvaz T."/>
            <person name="Ross M."/>
            <person name="Santibanez J."/>
            <person name="Aqrawi P."/>
            <person name="Gross S."/>
            <person name="Joshi V."/>
            <person name="Fowler G."/>
            <person name="Nazareth L."/>
            <person name="Reid J."/>
            <person name="Worley K."/>
            <person name="Petrosino J."/>
            <person name="Highlander S."/>
            <person name="Gibbs R."/>
        </authorList>
    </citation>
    <scope>NUCLEOTIDE SEQUENCE [LARGE SCALE GENOMIC DNA]</scope>
    <source>
        <strain evidence="7">DSM 15952 / CCUG 50447 / LMG 22039 / TP 1.5</strain>
    </source>
</reference>
<protein>
    <submittedName>
        <fullName evidence="6">SIS domain protein</fullName>
    </submittedName>
</protein>
<dbReference type="Pfam" id="PF01380">
    <property type="entry name" value="SIS"/>
    <property type="match status" value="1"/>
</dbReference>
<proteinExistence type="predicted"/>
<feature type="domain" description="HTH rpiR-type" evidence="4">
    <location>
        <begin position="1"/>
        <end position="77"/>
    </location>
</feature>
<sequence>MTIEQEIQDNYLNFSEKEKQIATFLLNHADTIANINISRLAELTGTSGATITRFARKLNCESFVELKIKLNVRRDTLLSKSSDTIKDTVYNYYYTVIKKTEGMTDLDQLQDVVKKIKSAKRIFVFGVGSSGLSGAEFSQRLLRMGLNTISSADSHMMVINSSITGPGDLVFGISASGETKEVNNAMKLAKENKATIVGMTCFPKSALGNISDILIQGYSSLFVGNDNFINTQFSIMYQIDLLSTILLEDKTLSKKMSRTISAITKQ</sequence>
<dbReference type="InterPro" id="IPR001347">
    <property type="entry name" value="SIS_dom"/>
</dbReference>
<evidence type="ECO:0000259" key="4">
    <source>
        <dbReference type="PROSITE" id="PS51071"/>
    </source>
</evidence>
<dbReference type="eggNOG" id="COG1737">
    <property type="taxonomic scope" value="Bacteria"/>
</dbReference>
<keyword evidence="2" id="KW-0238">DNA-binding</keyword>
<organism evidence="6 7">
    <name type="scientific">Enterococcus italicus (strain DSM 15952 / CCUG 50447 / LMG 22039 / TP 1.5)</name>
    <dbReference type="NCBI Taxonomy" id="888064"/>
    <lineage>
        <taxon>Bacteria</taxon>
        <taxon>Bacillati</taxon>
        <taxon>Bacillota</taxon>
        <taxon>Bacilli</taxon>
        <taxon>Lactobacillales</taxon>
        <taxon>Enterococcaceae</taxon>
        <taxon>Enterococcus</taxon>
    </lineage>
</organism>
<evidence type="ECO:0000256" key="3">
    <source>
        <dbReference type="ARBA" id="ARBA00023163"/>
    </source>
</evidence>
<dbReference type="HOGENOM" id="CLU_055769_0_3_9"/>
<dbReference type="Gene3D" id="3.40.50.10490">
    <property type="entry name" value="Glucose-6-phosphate isomerase like protein, domain 1"/>
    <property type="match status" value="1"/>
</dbReference>
<dbReference type="RefSeq" id="WP_007208391.1">
    <property type="nucleotide sequence ID" value="NZ_GL622241.1"/>
</dbReference>
<dbReference type="OrthoDB" id="1648815at2"/>
<dbReference type="PANTHER" id="PTHR30514:SF21">
    <property type="entry name" value="RPIR-FAMILY TRANSCRIPTIONAL REGULATOR"/>
    <property type="match status" value="1"/>
</dbReference>
<dbReference type="InterPro" id="IPR036388">
    <property type="entry name" value="WH-like_DNA-bd_sf"/>
</dbReference>
<accession>E6LG85</accession>
<dbReference type="Pfam" id="PF01418">
    <property type="entry name" value="HTH_6"/>
    <property type="match status" value="1"/>
</dbReference>
<dbReference type="Proteomes" id="UP000010296">
    <property type="component" value="Unassembled WGS sequence"/>
</dbReference>
<gene>
    <name evidence="6" type="ORF">HMPREF9088_1375</name>
</gene>
<name>E6LG85_ENTI1</name>
<dbReference type="GO" id="GO:1901135">
    <property type="term" value="P:carbohydrate derivative metabolic process"/>
    <property type="evidence" value="ECO:0007669"/>
    <property type="project" value="InterPro"/>
</dbReference>
<dbReference type="InterPro" id="IPR009057">
    <property type="entry name" value="Homeodomain-like_sf"/>
</dbReference>
<dbReference type="PROSITE" id="PS51464">
    <property type="entry name" value="SIS"/>
    <property type="match status" value="1"/>
</dbReference>
<dbReference type="STRING" id="888064.HMPREF9088_1375"/>
<dbReference type="PANTHER" id="PTHR30514">
    <property type="entry name" value="GLUCOKINASE"/>
    <property type="match status" value="1"/>
</dbReference>